<dbReference type="GO" id="GO:0046873">
    <property type="term" value="F:metal ion transmembrane transporter activity"/>
    <property type="evidence" value="ECO:0007669"/>
    <property type="project" value="InterPro"/>
</dbReference>
<dbReference type="SUPFAM" id="SSF144083">
    <property type="entry name" value="Magnesium transport protein CorA, transmembrane region"/>
    <property type="match status" value="1"/>
</dbReference>
<dbReference type="Proteomes" id="UP000698800">
    <property type="component" value="Unassembled WGS sequence"/>
</dbReference>
<feature type="transmembrane region" description="Helical" evidence="6">
    <location>
        <begin position="683"/>
        <end position="704"/>
    </location>
</feature>
<proteinExistence type="predicted"/>
<evidence type="ECO:0000313" key="7">
    <source>
        <dbReference type="EMBL" id="KAH0538038.1"/>
    </source>
</evidence>
<reference evidence="7" key="1">
    <citation type="submission" date="2021-03" db="EMBL/GenBank/DDBJ databases">
        <title>Comparative genomics and phylogenomic investigation of the class Geoglossomycetes provide insights into ecological specialization and systematics.</title>
        <authorList>
            <person name="Melie T."/>
            <person name="Pirro S."/>
            <person name="Miller A.N."/>
            <person name="Quandt A."/>
        </authorList>
    </citation>
    <scope>NUCLEOTIDE SEQUENCE</scope>
    <source>
        <strain evidence="7">GBOQ0MN5Z8</strain>
    </source>
</reference>
<protein>
    <submittedName>
        <fullName evidence="7">Uncharacterized protein</fullName>
    </submittedName>
</protein>
<evidence type="ECO:0000256" key="4">
    <source>
        <dbReference type="ARBA" id="ARBA00023136"/>
    </source>
</evidence>
<feature type="transmembrane region" description="Helical" evidence="6">
    <location>
        <begin position="461"/>
        <end position="481"/>
    </location>
</feature>
<evidence type="ECO:0000256" key="5">
    <source>
        <dbReference type="SAM" id="MobiDB-lite"/>
    </source>
</evidence>
<dbReference type="InterPro" id="IPR002523">
    <property type="entry name" value="MgTranspt_CorA/ZnTranspt_ZntB"/>
</dbReference>
<feature type="transmembrane region" description="Helical" evidence="6">
    <location>
        <begin position="520"/>
        <end position="545"/>
    </location>
</feature>
<evidence type="ECO:0000313" key="8">
    <source>
        <dbReference type="Proteomes" id="UP000698800"/>
    </source>
</evidence>
<dbReference type="OrthoDB" id="3231000at2759"/>
<accession>A0A9P8HUP6</accession>
<keyword evidence="4 6" id="KW-0472">Membrane</keyword>
<evidence type="ECO:0000256" key="3">
    <source>
        <dbReference type="ARBA" id="ARBA00022989"/>
    </source>
</evidence>
<dbReference type="Gene3D" id="1.20.58.340">
    <property type="entry name" value="Magnesium transport protein CorA, transmembrane region"/>
    <property type="match status" value="1"/>
</dbReference>
<dbReference type="Pfam" id="PF01544">
    <property type="entry name" value="CorA"/>
    <property type="match status" value="1"/>
</dbReference>
<keyword evidence="8" id="KW-1185">Reference proteome</keyword>
<keyword evidence="2 6" id="KW-0812">Transmembrane</keyword>
<evidence type="ECO:0000256" key="1">
    <source>
        <dbReference type="ARBA" id="ARBA00004141"/>
    </source>
</evidence>
<name>A0A9P8HUP6_9PEZI</name>
<keyword evidence="3 6" id="KW-1133">Transmembrane helix</keyword>
<feature type="transmembrane region" description="Helical" evidence="6">
    <location>
        <begin position="557"/>
        <end position="577"/>
    </location>
</feature>
<feature type="transmembrane region" description="Helical" evidence="6">
    <location>
        <begin position="649"/>
        <end position="671"/>
    </location>
</feature>
<feature type="transmembrane region" description="Helical" evidence="6">
    <location>
        <begin position="434"/>
        <end position="454"/>
    </location>
</feature>
<feature type="transmembrane region" description="Helical" evidence="6">
    <location>
        <begin position="589"/>
        <end position="608"/>
    </location>
</feature>
<comment type="subcellular location">
    <subcellularLocation>
        <location evidence="1">Membrane</location>
        <topology evidence="1">Multi-pass membrane protein</topology>
    </subcellularLocation>
</comment>
<organism evidence="7 8">
    <name type="scientific">Glutinoglossum americanum</name>
    <dbReference type="NCBI Taxonomy" id="1670608"/>
    <lineage>
        <taxon>Eukaryota</taxon>
        <taxon>Fungi</taxon>
        <taxon>Dikarya</taxon>
        <taxon>Ascomycota</taxon>
        <taxon>Pezizomycotina</taxon>
        <taxon>Geoglossomycetes</taxon>
        <taxon>Geoglossales</taxon>
        <taxon>Geoglossaceae</taxon>
        <taxon>Glutinoglossum</taxon>
    </lineage>
</organism>
<dbReference type="InterPro" id="IPR045863">
    <property type="entry name" value="CorA_TM1_TM2"/>
</dbReference>
<sequence>MDKRGDLESQEGGRFQSIELGDRLGGKNESTENLIKPTKASTLQSKPDVVVWEFQPGSFAERKFEPGSETLQLKDGVTVRLYLVEGTKEPIIKEIMEVPDIGVGKEFFHFHDLNDFTSDHLEFRKCFIKWPRCVEQTPRQWKIEARIAMKRPWDLDNIVDPHELRQDHDRYSDVERVYRPYAPLESRPAESNGSPKAVNPRAKRKKRRNVEKVKETNRNQAAGERIILFDIPPQFAIEDRIYKSSGDSAKPSREPRFEDFQGCRDRFLSALEARVSSGGNIVEAFAGNPIDITRDILLQFVLDDHNEILSKLRAALDYVDESMSDNGILRSHLGDWRVFFGLWRKLLWHDVNAIAYIINNDSLYTSQITTTSSGGHGIHGCKDFKSEFSRLAIDIDTMKTRIDSTFMAIMSTMGIVESQKAIAQAETISKLTNLAFFFIPLTLTAGVFGMNIVEWNSKLKLWNWILASVLVTLFTYTTLYFNEITSALSHGPSYLQNLDPSSPSRVIDYRVMLIRYFFRAYGGAILITTGCVCMLAMMVAGIWAVATRTHLSKDEKASVGFGFAIALPLVLLSWAMIMGGSWKPWRKALLLLGFVVLLGIVALGIWGIFRNPHFSHSKKVSLSVFMAVILPCLYSIVALCCATDEDEYAVVFGLMGCLLFIMILAAIIWAIVTKSPIARSAKIGVSIFITSLFIMIGSFLISLAD</sequence>
<feature type="region of interest" description="Disordered" evidence="5">
    <location>
        <begin position="1"/>
        <end position="39"/>
    </location>
</feature>
<evidence type="ECO:0000256" key="2">
    <source>
        <dbReference type="ARBA" id="ARBA00022692"/>
    </source>
</evidence>
<feature type="transmembrane region" description="Helical" evidence="6">
    <location>
        <begin position="620"/>
        <end position="637"/>
    </location>
</feature>
<feature type="compositionally biased region" description="Basic and acidic residues" evidence="5">
    <location>
        <begin position="20"/>
        <end position="30"/>
    </location>
</feature>
<evidence type="ECO:0000256" key="6">
    <source>
        <dbReference type="SAM" id="Phobius"/>
    </source>
</evidence>
<dbReference type="EMBL" id="JAGHQL010000125">
    <property type="protein sequence ID" value="KAH0538038.1"/>
    <property type="molecule type" value="Genomic_DNA"/>
</dbReference>
<comment type="caution">
    <text evidence="7">The sequence shown here is derived from an EMBL/GenBank/DDBJ whole genome shotgun (WGS) entry which is preliminary data.</text>
</comment>
<dbReference type="GO" id="GO:0016020">
    <property type="term" value="C:membrane"/>
    <property type="evidence" value="ECO:0007669"/>
    <property type="project" value="UniProtKB-SubCell"/>
</dbReference>
<dbReference type="AlphaFoldDB" id="A0A9P8HUP6"/>
<feature type="region of interest" description="Disordered" evidence="5">
    <location>
        <begin position="182"/>
        <end position="216"/>
    </location>
</feature>
<gene>
    <name evidence="7" type="ORF">FGG08_005350</name>
</gene>